<evidence type="ECO:0008006" key="3">
    <source>
        <dbReference type="Google" id="ProtNLM"/>
    </source>
</evidence>
<dbReference type="EMBL" id="JARBHB010000002">
    <property type="protein sequence ID" value="KAJ8892075.1"/>
    <property type="molecule type" value="Genomic_DNA"/>
</dbReference>
<reference evidence="1 2" key="1">
    <citation type="submission" date="2023-02" db="EMBL/GenBank/DDBJ databases">
        <title>LHISI_Scaffold_Assembly.</title>
        <authorList>
            <person name="Stuart O.P."/>
            <person name="Cleave R."/>
            <person name="Magrath M.J.L."/>
            <person name="Mikheyev A.S."/>
        </authorList>
    </citation>
    <scope>NUCLEOTIDE SEQUENCE [LARGE SCALE GENOMIC DNA]</scope>
    <source>
        <strain evidence="1">Daus_M_001</strain>
        <tissue evidence="1">Leg muscle</tissue>
    </source>
</reference>
<protein>
    <recommendedName>
        <fullName evidence="3">Reverse transcriptase</fullName>
    </recommendedName>
</protein>
<sequence>MLWLRTKETSEYSAVIMGSLRARMNVTVEYLNQDVSCILTWCITNCLKINPSKSQAILLGTTRPLKSFDYANLYSVKIGNSVVAPSG</sequence>
<dbReference type="Proteomes" id="UP001159363">
    <property type="component" value="Chromosome 2"/>
</dbReference>
<organism evidence="1 2">
    <name type="scientific">Dryococelus australis</name>
    <dbReference type="NCBI Taxonomy" id="614101"/>
    <lineage>
        <taxon>Eukaryota</taxon>
        <taxon>Metazoa</taxon>
        <taxon>Ecdysozoa</taxon>
        <taxon>Arthropoda</taxon>
        <taxon>Hexapoda</taxon>
        <taxon>Insecta</taxon>
        <taxon>Pterygota</taxon>
        <taxon>Neoptera</taxon>
        <taxon>Polyneoptera</taxon>
        <taxon>Phasmatodea</taxon>
        <taxon>Verophasmatodea</taxon>
        <taxon>Anareolatae</taxon>
        <taxon>Phasmatidae</taxon>
        <taxon>Eurycanthinae</taxon>
        <taxon>Dryococelus</taxon>
    </lineage>
</organism>
<comment type="caution">
    <text evidence="1">The sequence shown here is derived from an EMBL/GenBank/DDBJ whole genome shotgun (WGS) entry which is preliminary data.</text>
</comment>
<feature type="non-terminal residue" evidence="1">
    <location>
        <position position="87"/>
    </location>
</feature>
<accession>A0ABQ9I707</accession>
<keyword evidence="2" id="KW-1185">Reference proteome</keyword>
<proteinExistence type="predicted"/>
<evidence type="ECO:0000313" key="2">
    <source>
        <dbReference type="Proteomes" id="UP001159363"/>
    </source>
</evidence>
<gene>
    <name evidence="1" type="ORF">PR048_004652</name>
</gene>
<evidence type="ECO:0000313" key="1">
    <source>
        <dbReference type="EMBL" id="KAJ8892075.1"/>
    </source>
</evidence>
<name>A0ABQ9I707_9NEOP</name>